<evidence type="ECO:0000313" key="2">
    <source>
        <dbReference type="EMBL" id="MPM36120.1"/>
    </source>
</evidence>
<dbReference type="Gene3D" id="3.40.630.30">
    <property type="match status" value="1"/>
</dbReference>
<dbReference type="PANTHER" id="PTHR36174">
    <property type="entry name" value="LIPID II:GLYCINE GLYCYLTRANSFERASE"/>
    <property type="match status" value="1"/>
</dbReference>
<dbReference type="Pfam" id="PF13480">
    <property type="entry name" value="Acetyltransf_6"/>
    <property type="match status" value="1"/>
</dbReference>
<evidence type="ECO:0000259" key="1">
    <source>
        <dbReference type="Pfam" id="PF13480"/>
    </source>
</evidence>
<dbReference type="SUPFAM" id="SSF55729">
    <property type="entry name" value="Acyl-CoA N-acyltransferases (Nat)"/>
    <property type="match status" value="1"/>
</dbReference>
<dbReference type="PANTHER" id="PTHR36174:SF1">
    <property type="entry name" value="LIPID II:GLYCINE GLYCYLTRANSFERASE"/>
    <property type="match status" value="1"/>
</dbReference>
<feature type="domain" description="BioF2-like acetyltransferase" evidence="1">
    <location>
        <begin position="163"/>
        <end position="280"/>
    </location>
</feature>
<accession>A0A644Z5N0</accession>
<name>A0A644Z5N0_9ZZZZ</name>
<dbReference type="InterPro" id="IPR038740">
    <property type="entry name" value="BioF2-like_GNAT_dom"/>
</dbReference>
<sequence>MDEIEVRELAPSEYNEWNLLVEKASPGTLFHTSDFLEIFRDVLSKDLRIYGCFRNGELVGGCPIFVRSLKGILKIANSTSNMTHYSGPLIKESASSKASKRTQDTHEILNALREFLHKQGFDIIHLTFSPGFEDIRPFTWNGWESSVHYTHYLNLKENVDNNVSRKIRRELKTAEEAGLKTRVVNDSETYYRLFSLVYKKQDLEPPVPKEFFERVFKLIREKDVGYMFVSETPEGEAVASHLNLYGKKCTVTWSSALNPAFSRTGANSLLYYNEFLDLKSKNFEHMNVMAANIPRFADFIMGFSPKIVPYYSVSYYSKKCSLMRALYNMVHEETE</sequence>
<dbReference type="InterPro" id="IPR050644">
    <property type="entry name" value="PG_Glycine_Bridge_Synth"/>
</dbReference>
<organism evidence="2">
    <name type="scientific">bioreactor metagenome</name>
    <dbReference type="NCBI Taxonomy" id="1076179"/>
    <lineage>
        <taxon>unclassified sequences</taxon>
        <taxon>metagenomes</taxon>
        <taxon>ecological metagenomes</taxon>
    </lineage>
</organism>
<reference evidence="2" key="1">
    <citation type="submission" date="2019-08" db="EMBL/GenBank/DDBJ databases">
        <authorList>
            <person name="Kucharzyk K."/>
            <person name="Murdoch R.W."/>
            <person name="Higgins S."/>
            <person name="Loffler F."/>
        </authorList>
    </citation>
    <scope>NUCLEOTIDE SEQUENCE</scope>
</reference>
<protein>
    <recommendedName>
        <fullName evidence="1">BioF2-like acetyltransferase domain-containing protein</fullName>
    </recommendedName>
</protein>
<dbReference type="AlphaFoldDB" id="A0A644Z5N0"/>
<dbReference type="InterPro" id="IPR016181">
    <property type="entry name" value="Acyl_CoA_acyltransferase"/>
</dbReference>
<comment type="caution">
    <text evidence="2">The sequence shown here is derived from an EMBL/GenBank/DDBJ whole genome shotgun (WGS) entry which is preliminary data.</text>
</comment>
<proteinExistence type="predicted"/>
<gene>
    <name evidence="2" type="ORF">SDC9_82715</name>
</gene>
<dbReference type="EMBL" id="VSSQ01007503">
    <property type="protein sequence ID" value="MPM36120.1"/>
    <property type="molecule type" value="Genomic_DNA"/>
</dbReference>